<evidence type="ECO:0000259" key="1">
    <source>
        <dbReference type="Pfam" id="PF09423"/>
    </source>
</evidence>
<gene>
    <name evidence="3" type="ORF">I7412_42160</name>
</gene>
<dbReference type="RefSeq" id="WP_203005922.1">
    <property type="nucleotide sequence ID" value="NZ_JADWYU010000234.1"/>
</dbReference>
<name>A0A937RJX8_9ACTN</name>
<organism evidence="3 4">
    <name type="scientific">Frankia nepalensis</name>
    <dbReference type="NCBI Taxonomy" id="1836974"/>
    <lineage>
        <taxon>Bacteria</taxon>
        <taxon>Bacillati</taxon>
        <taxon>Actinomycetota</taxon>
        <taxon>Actinomycetes</taxon>
        <taxon>Frankiales</taxon>
        <taxon>Frankiaceae</taxon>
        <taxon>Frankia</taxon>
    </lineage>
</organism>
<sequence length="531" mass="57266">MSQLPGTPSVSRRNLLRGGVVLGALGATGTLPAVAAQASGGQGFGGQVFGDRPAFTSGVQSADVTSRGGLIWARADRAAEMVVEVSTRPDFKSVRRAGVRKLTAARDFTGVVELNGLPAGSEVYYRVRLNAADNPSRAGATLTGRLNTAPEKPSDVSFVWTGDVAGQGWGINPEFGGMKIFEAMRKVRPDFALSSGDNIYADGPLAETVALPDGSVWRNLVVPEKLKVAETLAEYRGNFRYNLLDENFKRLNSEVSWIYQWDDHETVNNWYPGEILNDARYTEKRVDVLAANARRAFLEYAPISTASPDGGGRIYRKISYGPTLDVFVLDMRSYKNPNNQAQRDPAGAAILGAEQSQWLIRELDRSKATWKVIAADLPIGLIVPDGADVEAVAQGDGGAPLGREVEIARVLSSIKKNKVRNTVWITADVHYTAAHHYSPDRAAFKDFDPFWEFVAGPANAGTFGPNTLESTFGPEAVFVKAPPAGQVNLSPKSGLQFFGRIAIDGSSRALTVELVDLAGTVVWSKRLPAAR</sequence>
<proteinExistence type="predicted"/>
<dbReference type="Gene3D" id="2.60.40.380">
    <property type="entry name" value="Purple acid phosphatase-like, N-terminal"/>
    <property type="match status" value="1"/>
</dbReference>
<evidence type="ECO:0000259" key="2">
    <source>
        <dbReference type="Pfam" id="PF16655"/>
    </source>
</evidence>
<dbReference type="InterPro" id="IPR052900">
    <property type="entry name" value="Phospholipid_Metab_Enz"/>
</dbReference>
<dbReference type="PROSITE" id="PS51318">
    <property type="entry name" value="TAT"/>
    <property type="match status" value="1"/>
</dbReference>
<dbReference type="Pfam" id="PF09423">
    <property type="entry name" value="PhoD"/>
    <property type="match status" value="1"/>
</dbReference>
<reference evidence="3" key="1">
    <citation type="submission" date="2020-12" db="EMBL/GenBank/DDBJ databases">
        <title>Genomic characterization of non-nitrogen-fixing Frankia strains.</title>
        <authorList>
            <person name="Carlos-Shanley C."/>
            <person name="Guerra T."/>
            <person name="Hahn D."/>
        </authorList>
    </citation>
    <scope>NUCLEOTIDE SEQUENCE</scope>
    <source>
        <strain evidence="3">CN6</strain>
    </source>
</reference>
<comment type="caution">
    <text evidence="3">The sequence shown here is derived from an EMBL/GenBank/DDBJ whole genome shotgun (WGS) entry which is preliminary data.</text>
</comment>
<dbReference type="InterPro" id="IPR032093">
    <property type="entry name" value="PhoD_N"/>
</dbReference>
<dbReference type="PANTHER" id="PTHR43606:SF1">
    <property type="entry name" value="PHOD-LIKE PHOSPHATASE METALLOPHOSPHATASE DOMAIN-CONTAINING PROTEIN"/>
    <property type="match status" value="1"/>
</dbReference>
<dbReference type="SUPFAM" id="SSF56300">
    <property type="entry name" value="Metallo-dependent phosphatases"/>
    <property type="match status" value="1"/>
</dbReference>
<dbReference type="PANTHER" id="PTHR43606">
    <property type="entry name" value="PHOSPHATASE, PUTATIVE (AFU_ORTHOLOGUE AFUA_6G08710)-RELATED"/>
    <property type="match status" value="1"/>
</dbReference>
<evidence type="ECO:0000313" key="4">
    <source>
        <dbReference type="Proteomes" id="UP000604475"/>
    </source>
</evidence>
<dbReference type="InterPro" id="IPR006311">
    <property type="entry name" value="TAT_signal"/>
</dbReference>
<keyword evidence="4" id="KW-1185">Reference proteome</keyword>
<protein>
    <submittedName>
        <fullName evidence="3">Alkaline phosphatase D family protein</fullName>
    </submittedName>
</protein>
<evidence type="ECO:0000313" key="3">
    <source>
        <dbReference type="EMBL" id="MBL7633648.1"/>
    </source>
</evidence>
<dbReference type="EMBL" id="JAEACQ010000391">
    <property type="protein sequence ID" value="MBL7633648.1"/>
    <property type="molecule type" value="Genomic_DNA"/>
</dbReference>
<feature type="domain" description="Phospholipase D N-terminal" evidence="2">
    <location>
        <begin position="58"/>
        <end position="142"/>
    </location>
</feature>
<dbReference type="AlphaFoldDB" id="A0A937RJX8"/>
<dbReference type="CDD" id="cd07389">
    <property type="entry name" value="MPP_PhoD"/>
    <property type="match status" value="1"/>
</dbReference>
<dbReference type="InterPro" id="IPR038607">
    <property type="entry name" value="PhoD-like_sf"/>
</dbReference>
<accession>A0A937RJX8</accession>
<dbReference type="InterPro" id="IPR029052">
    <property type="entry name" value="Metallo-depent_PP-like"/>
</dbReference>
<dbReference type="Gene3D" id="3.60.21.70">
    <property type="entry name" value="PhoD-like phosphatase"/>
    <property type="match status" value="1"/>
</dbReference>
<feature type="domain" description="PhoD-like phosphatase metallophosphatase" evidence="1">
    <location>
        <begin position="159"/>
        <end position="514"/>
    </location>
</feature>
<dbReference type="InterPro" id="IPR018946">
    <property type="entry name" value="PhoD-like_MPP"/>
</dbReference>
<dbReference type="Proteomes" id="UP000604475">
    <property type="component" value="Unassembled WGS sequence"/>
</dbReference>
<dbReference type="Pfam" id="PF16655">
    <property type="entry name" value="PhoD_N"/>
    <property type="match status" value="1"/>
</dbReference>